<protein>
    <submittedName>
        <fullName evidence="1">Uncharacterized protein</fullName>
    </submittedName>
</protein>
<reference evidence="1 2" key="1">
    <citation type="journal article" date="2021" name="Int. J. Syst. Evol. Microbiol.">
        <title>Reticulibacter mediterranei gen. nov., sp. nov., within the new family Reticulibacteraceae fam. nov., and Ktedonospora formicarum gen. nov., sp. nov., Ktedonobacter robiniae sp. nov., Dictyobacter formicarum sp. nov. and Dictyobacter arantiisoli sp. nov., belonging to the class Ktedonobacteria.</title>
        <authorList>
            <person name="Yabe S."/>
            <person name="Zheng Y."/>
            <person name="Wang C.M."/>
            <person name="Sakai Y."/>
            <person name="Abe K."/>
            <person name="Yokota A."/>
            <person name="Donadio S."/>
            <person name="Cavaletti L."/>
            <person name="Monciardini P."/>
        </authorList>
    </citation>
    <scope>NUCLEOTIDE SEQUENCE [LARGE SCALE GENOMIC DNA]</scope>
    <source>
        <strain evidence="1 2">SOSP1-30</strain>
    </source>
</reference>
<proteinExistence type="predicted"/>
<sequence length="118" mass="13891">MLHQKNKQAEERILIRWEAEKMVREKVFGSRELSYFNIRICQRTNHFATVFEQALSASFDPGMRHPFLMTILHQKRAAKKVFGFLPESDCILRVLILSCLNNVLFERIDIDPEARLIS</sequence>
<dbReference type="EMBL" id="BNJG01000003">
    <property type="protein sequence ID" value="GHO59224.1"/>
    <property type="molecule type" value="Genomic_DNA"/>
</dbReference>
<name>A0ABQ3V236_9CHLR</name>
<evidence type="ECO:0000313" key="1">
    <source>
        <dbReference type="EMBL" id="GHO59224.1"/>
    </source>
</evidence>
<dbReference type="Proteomes" id="UP000654345">
    <property type="component" value="Unassembled WGS sequence"/>
</dbReference>
<gene>
    <name evidence="1" type="ORF">KSB_76990</name>
</gene>
<evidence type="ECO:0000313" key="2">
    <source>
        <dbReference type="Proteomes" id="UP000654345"/>
    </source>
</evidence>
<keyword evidence="2" id="KW-1185">Reference proteome</keyword>
<accession>A0ABQ3V236</accession>
<organism evidence="1 2">
    <name type="scientific">Ktedonobacter robiniae</name>
    <dbReference type="NCBI Taxonomy" id="2778365"/>
    <lineage>
        <taxon>Bacteria</taxon>
        <taxon>Bacillati</taxon>
        <taxon>Chloroflexota</taxon>
        <taxon>Ktedonobacteria</taxon>
        <taxon>Ktedonobacterales</taxon>
        <taxon>Ktedonobacteraceae</taxon>
        <taxon>Ktedonobacter</taxon>
    </lineage>
</organism>
<comment type="caution">
    <text evidence="1">The sequence shown here is derived from an EMBL/GenBank/DDBJ whole genome shotgun (WGS) entry which is preliminary data.</text>
</comment>